<dbReference type="SUPFAM" id="SSF48403">
    <property type="entry name" value="Ankyrin repeat"/>
    <property type="match status" value="1"/>
</dbReference>
<feature type="repeat" description="ANK" evidence="2">
    <location>
        <begin position="954"/>
        <end position="984"/>
    </location>
</feature>
<protein>
    <recommendedName>
        <fullName evidence="3">NACHT domain-containing protein</fullName>
    </recommendedName>
</protein>
<evidence type="ECO:0000259" key="3">
    <source>
        <dbReference type="PROSITE" id="PS50837"/>
    </source>
</evidence>
<name>A0AAD4QJZ3_9AGAM</name>
<organism evidence="4 5">
    <name type="scientific">Multifurca ochricompacta</name>
    <dbReference type="NCBI Taxonomy" id="376703"/>
    <lineage>
        <taxon>Eukaryota</taxon>
        <taxon>Fungi</taxon>
        <taxon>Dikarya</taxon>
        <taxon>Basidiomycota</taxon>
        <taxon>Agaricomycotina</taxon>
        <taxon>Agaricomycetes</taxon>
        <taxon>Russulales</taxon>
        <taxon>Russulaceae</taxon>
        <taxon>Multifurca</taxon>
    </lineage>
</organism>
<dbReference type="PROSITE" id="PS50837">
    <property type="entry name" value="NACHT"/>
    <property type="match status" value="1"/>
</dbReference>
<dbReference type="AlphaFoldDB" id="A0AAD4QJZ3"/>
<dbReference type="InterPro" id="IPR027417">
    <property type="entry name" value="P-loop_NTPase"/>
</dbReference>
<dbReference type="PANTHER" id="PTHR10039:SF16">
    <property type="entry name" value="GPI INOSITOL-DEACYLASE"/>
    <property type="match status" value="1"/>
</dbReference>
<feature type="repeat" description="ANK" evidence="2">
    <location>
        <begin position="921"/>
        <end position="953"/>
    </location>
</feature>
<reference evidence="4" key="1">
    <citation type="journal article" date="2022" name="New Phytol.">
        <title>Evolutionary transition to the ectomycorrhizal habit in the genomes of a hyperdiverse lineage of mushroom-forming fungi.</title>
        <authorList>
            <person name="Looney B."/>
            <person name="Miyauchi S."/>
            <person name="Morin E."/>
            <person name="Drula E."/>
            <person name="Courty P.E."/>
            <person name="Kohler A."/>
            <person name="Kuo A."/>
            <person name="LaButti K."/>
            <person name="Pangilinan J."/>
            <person name="Lipzen A."/>
            <person name="Riley R."/>
            <person name="Andreopoulos W."/>
            <person name="He G."/>
            <person name="Johnson J."/>
            <person name="Nolan M."/>
            <person name="Tritt A."/>
            <person name="Barry K.W."/>
            <person name="Grigoriev I.V."/>
            <person name="Nagy L.G."/>
            <person name="Hibbett D."/>
            <person name="Henrissat B."/>
            <person name="Matheny P.B."/>
            <person name="Labbe J."/>
            <person name="Martin F.M."/>
        </authorList>
    </citation>
    <scope>NUCLEOTIDE SEQUENCE</scope>
    <source>
        <strain evidence="4">BPL690</strain>
    </source>
</reference>
<dbReference type="InterPro" id="IPR036770">
    <property type="entry name" value="Ankyrin_rpt-contain_sf"/>
</dbReference>
<dbReference type="Gene3D" id="1.25.40.20">
    <property type="entry name" value="Ankyrin repeat-containing domain"/>
    <property type="match status" value="1"/>
</dbReference>
<keyword evidence="2" id="KW-0040">ANK repeat</keyword>
<dbReference type="EMBL" id="WTXG01000107">
    <property type="protein sequence ID" value="KAI0292987.1"/>
    <property type="molecule type" value="Genomic_DNA"/>
</dbReference>
<dbReference type="InterPro" id="IPR031350">
    <property type="entry name" value="Goodbye_dom"/>
</dbReference>
<dbReference type="Pfam" id="PF00023">
    <property type="entry name" value="Ank"/>
    <property type="match status" value="1"/>
</dbReference>
<evidence type="ECO:0000256" key="1">
    <source>
        <dbReference type="ARBA" id="ARBA00022737"/>
    </source>
</evidence>
<evidence type="ECO:0000256" key="2">
    <source>
        <dbReference type="PROSITE-ProRule" id="PRU00023"/>
    </source>
</evidence>
<dbReference type="Pfam" id="PF22939">
    <property type="entry name" value="WHD_GPIID"/>
    <property type="match status" value="1"/>
</dbReference>
<feature type="domain" description="NACHT" evidence="3">
    <location>
        <begin position="303"/>
        <end position="457"/>
    </location>
</feature>
<dbReference type="InterPro" id="IPR054471">
    <property type="entry name" value="GPIID_WHD"/>
</dbReference>
<keyword evidence="5" id="KW-1185">Reference proteome</keyword>
<dbReference type="Proteomes" id="UP001203297">
    <property type="component" value="Unassembled WGS sequence"/>
</dbReference>
<dbReference type="PRINTS" id="PR01415">
    <property type="entry name" value="ANKYRIN"/>
</dbReference>
<dbReference type="InterPro" id="IPR007111">
    <property type="entry name" value="NACHT_NTPase"/>
</dbReference>
<gene>
    <name evidence="4" type="ORF">B0F90DRAFT_1822480</name>
</gene>
<feature type="repeat" description="ANK" evidence="2">
    <location>
        <begin position="790"/>
        <end position="822"/>
    </location>
</feature>
<comment type="caution">
    <text evidence="4">The sequence shown here is derived from an EMBL/GenBank/DDBJ whole genome shotgun (WGS) entry which is preliminary data.</text>
</comment>
<keyword evidence="1" id="KW-0677">Repeat</keyword>
<dbReference type="Pfam" id="PF12796">
    <property type="entry name" value="Ank_2"/>
    <property type="match status" value="2"/>
</dbReference>
<dbReference type="Gene3D" id="3.40.50.300">
    <property type="entry name" value="P-loop containing nucleotide triphosphate hydrolases"/>
    <property type="match status" value="1"/>
</dbReference>
<dbReference type="PANTHER" id="PTHR10039">
    <property type="entry name" value="AMELOGENIN"/>
    <property type="match status" value="1"/>
</dbReference>
<dbReference type="SMART" id="SM00248">
    <property type="entry name" value="ANK"/>
    <property type="match status" value="7"/>
</dbReference>
<feature type="repeat" description="ANK" evidence="2">
    <location>
        <begin position="856"/>
        <end position="885"/>
    </location>
</feature>
<evidence type="ECO:0000313" key="5">
    <source>
        <dbReference type="Proteomes" id="UP001203297"/>
    </source>
</evidence>
<dbReference type="Pfam" id="PF17109">
    <property type="entry name" value="Goodbye"/>
    <property type="match status" value="1"/>
</dbReference>
<feature type="repeat" description="ANK" evidence="2">
    <location>
        <begin position="888"/>
        <end position="920"/>
    </location>
</feature>
<accession>A0AAD4QJZ3</accession>
<dbReference type="PROSITE" id="PS50297">
    <property type="entry name" value="ANK_REP_REGION"/>
    <property type="match status" value="5"/>
</dbReference>
<dbReference type="SUPFAM" id="SSF52540">
    <property type="entry name" value="P-loop containing nucleoside triphosphate hydrolases"/>
    <property type="match status" value="1"/>
</dbReference>
<dbReference type="Pfam" id="PF24883">
    <property type="entry name" value="NPHP3_N"/>
    <property type="match status" value="1"/>
</dbReference>
<dbReference type="PROSITE" id="PS50088">
    <property type="entry name" value="ANK_REPEAT"/>
    <property type="match status" value="6"/>
</dbReference>
<sequence>MSSTTSSDLQSLFQTALSEYQIKAGTILIDHPLTAKLKTCNSADSVLAVLQQEAQVFRKFRGDDGKLIKFLKGTVHVLYTLSTSGILGEGIGLPFPPAKAIFAGIGVLLAAIKDVSASYDALVDLFESTELFLRRLDIYTKIPSTSVINEIIVKILVEVLSTLALATQQVKEGRLKKFGKKLLGENDIEAVVQRLDRLTHEEARTTAAQTLEVVYGLFKTMKVVMDDGKASVEGMQKALMMIQEMANDINKSRREELQKDFRIWLSPPDPSKNHNIARKCQHVGSGSWFIHGNTFPEWKGTGSLLWIHGKPGSGKSVLCSALIHEITKMREAGLAYLAYYYFDFRDTAKQDTRGFLTSLLIQLSAQSDSCSHILSRLYSIHDAGSKQPSDDSLAESLEDMLTLSGQGPIYIIADGLDECPRSTGTPSPRESVLEIMKGLVKLGYPHIHISVTSRPEADIKDILKPLASHSVSLHDESGQTEDINSYINSFINSDTKTRQWRKEDKELVINKLCKEADGMFRWVYCQLDKLRRCLPGRIRRALEELPGTLDETYERTLQDIDDENWAYAHRLLQCVTVASRPFRVEELAEFLAFDFKEGENARFEADWRPENAGDAILSTCSSLLMVVNVDGSPVVQFSHFSVKEFLTSERLARGRISRYYIPLESAHLIVARACLAVLLHLNGHINKHPIKQFPLATYAGKHWVDHAKFENVALYMDEGMKEVFDPDEPHFAMWIWIKKMKGKEGAILEKPSQPIQGPLFFAAESNFSGVAEWLITMRSQDVNSMNGGDPNSAPLYIASMGNCVNVAKVLVKYGADVNVRSMVRWTPLHETASKGHLEISQLLIKSGADVNAKSVGGSTPLLLASAGGHKDIVQLLLEHGADTNAWYGDKSVLYWTLERGHLKVAQLLFKHSADVNARNQKGQTLLDVASQHGDLDVSRRLLERGGDINARNNQGKTPFEVASSKGQREIAELLLKHGAEEHKV</sequence>
<dbReference type="InterPro" id="IPR056884">
    <property type="entry name" value="NPHP3-like_N"/>
</dbReference>
<feature type="repeat" description="ANK" evidence="2">
    <location>
        <begin position="823"/>
        <end position="855"/>
    </location>
</feature>
<evidence type="ECO:0000313" key="4">
    <source>
        <dbReference type="EMBL" id="KAI0292987.1"/>
    </source>
</evidence>
<proteinExistence type="predicted"/>
<dbReference type="InterPro" id="IPR002110">
    <property type="entry name" value="Ankyrin_rpt"/>
</dbReference>